<dbReference type="Proteomes" id="UP000045706">
    <property type="component" value="Unassembled WGS sequence"/>
</dbReference>
<protein>
    <submittedName>
        <fullName evidence="6">Putative nucleosome assembly protein C36B7.08c like</fullName>
    </submittedName>
</protein>
<evidence type="ECO:0000313" key="8">
    <source>
        <dbReference type="Proteomes" id="UP000045706"/>
    </source>
</evidence>
<reference evidence="6" key="2">
    <citation type="journal article" date="2021" name="Mol. Plant Pathol.">
        <title>A 20-kb lineage-specific genomic region tames virulence in pathogenic amphidiploid Verticillium longisporum.</title>
        <authorList>
            <person name="Harting R."/>
            <person name="Starke J."/>
            <person name="Kusch H."/>
            <person name="Poggeler S."/>
            <person name="Maurus I."/>
            <person name="Schluter R."/>
            <person name="Landesfeind M."/>
            <person name="Bulla I."/>
            <person name="Nowrousian M."/>
            <person name="de Jonge R."/>
            <person name="Stahlhut G."/>
            <person name="Hoff K.J."/>
            <person name="Asshauer K.P."/>
            <person name="Thurmer A."/>
            <person name="Stanke M."/>
            <person name="Daniel R."/>
            <person name="Morgenstern B."/>
            <person name="Thomma B.P.H.J."/>
            <person name="Kronstad J.W."/>
            <person name="Braus-Stromeyer S.A."/>
            <person name="Braus G.H."/>
        </authorList>
    </citation>
    <scope>NUCLEOTIDE SEQUENCE</scope>
    <source>
        <strain evidence="6">Vl32</strain>
    </source>
</reference>
<dbReference type="Proteomes" id="UP000689129">
    <property type="component" value="Unassembled WGS sequence"/>
</dbReference>
<accession>A0A0G4L4J5</accession>
<dbReference type="Proteomes" id="UP000044602">
    <property type="component" value="Unassembled WGS sequence"/>
</dbReference>
<dbReference type="SUPFAM" id="SSF143113">
    <property type="entry name" value="NAP-like"/>
    <property type="match status" value="1"/>
</dbReference>
<dbReference type="Pfam" id="PF00956">
    <property type="entry name" value="NAP"/>
    <property type="match status" value="1"/>
</dbReference>
<dbReference type="Gene3D" id="3.30.1120.90">
    <property type="entry name" value="Nucleosome assembly protein"/>
    <property type="match status" value="1"/>
</dbReference>
<gene>
    <name evidence="4" type="ORF">BN1708_011850</name>
    <name evidence="5" type="ORF">BN1723_004182</name>
    <name evidence="6" type="ORF">HYQ45_010461</name>
</gene>
<dbReference type="EMBL" id="CVQI01028890">
    <property type="protein sequence ID" value="CRK36303.1"/>
    <property type="molecule type" value="Genomic_DNA"/>
</dbReference>
<reference evidence="7 8" key="1">
    <citation type="submission" date="2015-05" db="EMBL/GenBank/DDBJ databases">
        <authorList>
            <person name="Fogelqvist Johan"/>
        </authorList>
    </citation>
    <scope>NUCLEOTIDE SEQUENCE [LARGE SCALE GENOMIC DNA]</scope>
    <source>
        <strain evidence="4">VL1</strain>
        <strain evidence="5">VL2</strain>
    </source>
</reference>
<dbReference type="InterPro" id="IPR002164">
    <property type="entry name" value="NAP_family"/>
</dbReference>
<dbReference type="OrthoDB" id="19419at2759"/>
<evidence type="ECO:0000313" key="5">
    <source>
        <dbReference type="EMBL" id="CRK36303.1"/>
    </source>
</evidence>
<dbReference type="EMBL" id="JAEMWZ010000221">
    <property type="protein sequence ID" value="KAG7130803.1"/>
    <property type="molecule type" value="Genomic_DNA"/>
</dbReference>
<dbReference type="STRING" id="100787.A0A0G4L4J5"/>
<evidence type="ECO:0000256" key="3">
    <source>
        <dbReference type="SAM" id="MobiDB-lite"/>
    </source>
</evidence>
<evidence type="ECO:0000313" key="7">
    <source>
        <dbReference type="Proteomes" id="UP000044602"/>
    </source>
</evidence>
<name>A0A0G4L4J5_VERLO</name>
<organism evidence="4 7">
    <name type="scientific">Verticillium longisporum</name>
    <name type="common">Verticillium dahliae var. longisporum</name>
    <dbReference type="NCBI Taxonomy" id="100787"/>
    <lineage>
        <taxon>Eukaryota</taxon>
        <taxon>Fungi</taxon>
        <taxon>Dikarya</taxon>
        <taxon>Ascomycota</taxon>
        <taxon>Pezizomycotina</taxon>
        <taxon>Sordariomycetes</taxon>
        <taxon>Hypocreomycetidae</taxon>
        <taxon>Glomerellales</taxon>
        <taxon>Plectosphaerellaceae</taxon>
        <taxon>Verticillium</taxon>
    </lineage>
</organism>
<dbReference type="GO" id="GO:0006334">
    <property type="term" value="P:nucleosome assembly"/>
    <property type="evidence" value="ECO:0007669"/>
    <property type="project" value="InterPro"/>
</dbReference>
<sequence>MAEESPISYEQLAAIEREFEDIETEIIRKQYELTRPLYEKRQAIISKIPNFWPLVLEQAPPDIDEYIQPQDSALLLAALKNVSVSRFDIENGAQGDPRSVSIKLEFGDNDFFEDKVVEKKFWYRHSDDFTGLISEPVTLRWKAGKDLTGGLLDLVKKVWDSDATAWKGGKGDSAEAKALRAKMEETGMGGVSFFAWLGYVGRRITEAESKAAFEKETREIQMRLNGEKVDGDEEMEDDDDDEDDDLEIFPGGDDLAQAIAVDLWPEALKYFAQAQEMEAMSDVEFEDDDDEDDE</sequence>
<dbReference type="EMBL" id="CVQH01007891">
    <property type="protein sequence ID" value="CRK16858.1"/>
    <property type="molecule type" value="Genomic_DNA"/>
</dbReference>
<evidence type="ECO:0000313" key="6">
    <source>
        <dbReference type="EMBL" id="KAG7130803.1"/>
    </source>
</evidence>
<keyword evidence="7" id="KW-1185">Reference proteome</keyword>
<dbReference type="AlphaFoldDB" id="A0A0G4L4J5"/>
<dbReference type="GO" id="GO:0005634">
    <property type="term" value="C:nucleus"/>
    <property type="evidence" value="ECO:0007669"/>
    <property type="project" value="InterPro"/>
</dbReference>
<evidence type="ECO:0000256" key="2">
    <source>
        <dbReference type="RuleBase" id="RU003876"/>
    </source>
</evidence>
<evidence type="ECO:0000256" key="1">
    <source>
        <dbReference type="ARBA" id="ARBA00009947"/>
    </source>
</evidence>
<dbReference type="InterPro" id="IPR037231">
    <property type="entry name" value="NAP-like_sf"/>
</dbReference>
<feature type="compositionally biased region" description="Acidic residues" evidence="3">
    <location>
        <begin position="230"/>
        <end position="246"/>
    </location>
</feature>
<dbReference type="PANTHER" id="PTHR11875">
    <property type="entry name" value="TESTIS-SPECIFIC Y-ENCODED PROTEIN"/>
    <property type="match status" value="1"/>
</dbReference>
<feature type="region of interest" description="Disordered" evidence="3">
    <location>
        <begin position="222"/>
        <end position="246"/>
    </location>
</feature>
<proteinExistence type="inferred from homology"/>
<comment type="similarity">
    <text evidence="1 2">Belongs to the nucleosome assembly protein (NAP) family.</text>
</comment>
<evidence type="ECO:0000313" key="4">
    <source>
        <dbReference type="EMBL" id="CRK16858.1"/>
    </source>
</evidence>